<evidence type="ECO:0000313" key="1">
    <source>
        <dbReference type="EMBL" id="KAJ8130997.1"/>
    </source>
</evidence>
<sequence>MSTGLQANQGHNSENDDQPRFILDTDNLVHENHPELGGMSIALLRSNFHDALDMARPEPDEEWTDEVKRSMGNGEHGVWRGSRFAVEGAA</sequence>
<name>A0ACC2JUI7_9PEZI</name>
<keyword evidence="2" id="KW-1185">Reference proteome</keyword>
<protein>
    <submittedName>
        <fullName evidence="1">Uncharacterized protein</fullName>
    </submittedName>
</protein>
<proteinExistence type="predicted"/>
<dbReference type="Proteomes" id="UP001153332">
    <property type="component" value="Unassembled WGS sequence"/>
</dbReference>
<comment type="caution">
    <text evidence="1">The sequence shown here is derived from an EMBL/GenBank/DDBJ whole genome shotgun (WGS) entry which is preliminary data.</text>
</comment>
<dbReference type="EMBL" id="JAPUUL010000379">
    <property type="protein sequence ID" value="KAJ8130997.1"/>
    <property type="molecule type" value="Genomic_DNA"/>
</dbReference>
<reference evidence="1" key="1">
    <citation type="submission" date="2022-12" db="EMBL/GenBank/DDBJ databases">
        <title>Genome Sequence of Lasiodiplodia mahajangana.</title>
        <authorList>
            <person name="Buettner E."/>
        </authorList>
    </citation>
    <scope>NUCLEOTIDE SEQUENCE</scope>
    <source>
        <strain evidence="1">VT137</strain>
    </source>
</reference>
<gene>
    <name evidence="1" type="ORF">O1611_g2624</name>
</gene>
<organism evidence="1 2">
    <name type="scientific">Lasiodiplodia mahajangana</name>
    <dbReference type="NCBI Taxonomy" id="1108764"/>
    <lineage>
        <taxon>Eukaryota</taxon>
        <taxon>Fungi</taxon>
        <taxon>Dikarya</taxon>
        <taxon>Ascomycota</taxon>
        <taxon>Pezizomycotina</taxon>
        <taxon>Dothideomycetes</taxon>
        <taxon>Dothideomycetes incertae sedis</taxon>
        <taxon>Botryosphaeriales</taxon>
        <taxon>Botryosphaeriaceae</taxon>
        <taxon>Lasiodiplodia</taxon>
    </lineage>
</organism>
<evidence type="ECO:0000313" key="2">
    <source>
        <dbReference type="Proteomes" id="UP001153332"/>
    </source>
</evidence>
<accession>A0ACC2JUI7</accession>